<reference evidence="7 8" key="1">
    <citation type="journal article" date="2018" name="Nat. Biotechnol.">
        <title>A standardized bacterial taxonomy based on genome phylogeny substantially revises the tree of life.</title>
        <authorList>
            <person name="Parks D.H."/>
            <person name="Chuvochina M."/>
            <person name="Waite D.W."/>
            <person name="Rinke C."/>
            <person name="Skarshewski A."/>
            <person name="Chaumeil P.A."/>
            <person name="Hugenholtz P."/>
        </authorList>
    </citation>
    <scope>NUCLEOTIDE SEQUENCE [LARGE SCALE GENOMIC DNA]</scope>
    <source>
        <strain evidence="7">UBA8844</strain>
    </source>
</reference>
<dbReference type="AlphaFoldDB" id="A0A3D4VCQ9"/>
<dbReference type="OMA" id="HNETYAN"/>
<feature type="transmembrane region" description="Helical" evidence="6">
    <location>
        <begin position="12"/>
        <end position="30"/>
    </location>
</feature>
<comment type="subcellular location">
    <subcellularLocation>
        <location evidence="1">Membrane</location>
        <topology evidence="1">Single-pass membrane protein</topology>
    </subcellularLocation>
</comment>
<dbReference type="NCBIfam" id="TIGR02532">
    <property type="entry name" value="IV_pilin_GFxxxE"/>
    <property type="match status" value="1"/>
</dbReference>
<accession>A0A3D4VCQ9</accession>
<dbReference type="InterPro" id="IPR012902">
    <property type="entry name" value="N_methyl_site"/>
</dbReference>
<dbReference type="PRINTS" id="PR00813">
    <property type="entry name" value="BCTERIALGSPG"/>
</dbReference>
<dbReference type="GO" id="GO:0015628">
    <property type="term" value="P:protein secretion by the type II secretion system"/>
    <property type="evidence" value="ECO:0007669"/>
    <property type="project" value="InterPro"/>
</dbReference>
<keyword evidence="3 6" id="KW-0812">Transmembrane</keyword>
<dbReference type="GO" id="GO:0015627">
    <property type="term" value="C:type II protein secretion system complex"/>
    <property type="evidence" value="ECO:0007669"/>
    <property type="project" value="InterPro"/>
</dbReference>
<dbReference type="Pfam" id="PF07963">
    <property type="entry name" value="N_methyl"/>
    <property type="match status" value="1"/>
</dbReference>
<keyword evidence="2" id="KW-0488">Methylation</keyword>
<evidence type="ECO:0000256" key="3">
    <source>
        <dbReference type="ARBA" id="ARBA00022692"/>
    </source>
</evidence>
<comment type="caution">
    <text evidence="7">The sequence shown here is derived from an EMBL/GenBank/DDBJ whole genome shotgun (WGS) entry which is preliminary data.</text>
</comment>
<dbReference type="PANTHER" id="PTHR30093:SF44">
    <property type="entry name" value="TYPE II SECRETION SYSTEM CORE PROTEIN G"/>
    <property type="match status" value="1"/>
</dbReference>
<evidence type="ECO:0000313" key="7">
    <source>
        <dbReference type="EMBL" id="HCT58916.1"/>
    </source>
</evidence>
<evidence type="ECO:0000256" key="5">
    <source>
        <dbReference type="ARBA" id="ARBA00023136"/>
    </source>
</evidence>
<evidence type="ECO:0000313" key="8">
    <source>
        <dbReference type="Proteomes" id="UP000264071"/>
    </source>
</evidence>
<keyword evidence="5 6" id="KW-0472">Membrane</keyword>
<dbReference type="PROSITE" id="PS00409">
    <property type="entry name" value="PROKAR_NTER_METHYL"/>
    <property type="match status" value="1"/>
</dbReference>
<dbReference type="SUPFAM" id="SSF54523">
    <property type="entry name" value="Pili subunits"/>
    <property type="match status" value="1"/>
</dbReference>
<proteinExistence type="predicted"/>
<dbReference type="Gene3D" id="3.30.700.10">
    <property type="entry name" value="Glycoprotein, Type 4 Pilin"/>
    <property type="match status" value="1"/>
</dbReference>
<sequence length="129" mass="13652">MASRRASKGFTLIELLIVVVIIGILAAIAIPKFQDTKSKAYATSIKSDLKNLTSMQESYFYHNETYANTAVSTGFESSKGVNIVIAESNGSGWSASATHPSSIPLTCAVYYGAAAPLAPATREGVIECQ</sequence>
<dbReference type="InterPro" id="IPR000983">
    <property type="entry name" value="Bac_GSPG_pilin"/>
</dbReference>
<evidence type="ECO:0000256" key="4">
    <source>
        <dbReference type="ARBA" id="ARBA00022989"/>
    </source>
</evidence>
<dbReference type="Proteomes" id="UP000264071">
    <property type="component" value="Unassembled WGS sequence"/>
</dbReference>
<evidence type="ECO:0000256" key="2">
    <source>
        <dbReference type="ARBA" id="ARBA00022481"/>
    </source>
</evidence>
<name>A0A3D4VCQ9_9BACT</name>
<dbReference type="EMBL" id="DPIY01000012">
    <property type="protein sequence ID" value="HCT58916.1"/>
    <property type="molecule type" value="Genomic_DNA"/>
</dbReference>
<dbReference type="PANTHER" id="PTHR30093">
    <property type="entry name" value="GENERAL SECRETION PATHWAY PROTEIN G"/>
    <property type="match status" value="1"/>
</dbReference>
<evidence type="ECO:0000256" key="6">
    <source>
        <dbReference type="SAM" id="Phobius"/>
    </source>
</evidence>
<evidence type="ECO:0000256" key="1">
    <source>
        <dbReference type="ARBA" id="ARBA00004167"/>
    </source>
</evidence>
<dbReference type="InterPro" id="IPR045584">
    <property type="entry name" value="Pilin-like"/>
</dbReference>
<protein>
    <submittedName>
        <fullName evidence="7">Prepilin-type N-terminal cleavage/methylation domain-containing protein</fullName>
    </submittedName>
</protein>
<gene>
    <name evidence="7" type="ORF">DGD08_17075</name>
</gene>
<keyword evidence="4 6" id="KW-1133">Transmembrane helix</keyword>
<dbReference type="GO" id="GO:0016020">
    <property type="term" value="C:membrane"/>
    <property type="evidence" value="ECO:0007669"/>
    <property type="project" value="UniProtKB-SubCell"/>
</dbReference>
<organism evidence="7 8">
    <name type="scientific">Gemmatimonas aurantiaca</name>
    <dbReference type="NCBI Taxonomy" id="173480"/>
    <lineage>
        <taxon>Bacteria</taxon>
        <taxon>Pseudomonadati</taxon>
        <taxon>Gemmatimonadota</taxon>
        <taxon>Gemmatimonadia</taxon>
        <taxon>Gemmatimonadales</taxon>
        <taxon>Gemmatimonadaceae</taxon>
        <taxon>Gemmatimonas</taxon>
    </lineage>
</organism>